<evidence type="ECO:0000313" key="2">
    <source>
        <dbReference type="Proteomes" id="UP000263881"/>
    </source>
</evidence>
<protein>
    <submittedName>
        <fullName evidence="1">Uncharacterized protein</fullName>
    </submittedName>
</protein>
<dbReference type="AlphaFoldDB" id="A0AAD0WLF6"/>
<name>A0AAD0WLF6_9GAMM</name>
<accession>A0AAD0WLF6</accession>
<dbReference type="Proteomes" id="UP000263881">
    <property type="component" value="Chromosome"/>
</dbReference>
<dbReference type="KEGG" id="lbq:CKQ53_13015"/>
<proteinExistence type="predicted"/>
<keyword evidence="2" id="KW-1185">Reference proteome</keyword>
<gene>
    <name evidence="1" type="ORF">CKQ53_13015</name>
</gene>
<dbReference type="RefSeq" id="WP_094118450.1">
    <property type="nucleotide sequence ID" value="NZ_CP023009.1"/>
</dbReference>
<reference evidence="1 2" key="1">
    <citation type="submission" date="2017-08" db="EMBL/GenBank/DDBJ databases">
        <title>Comparative genomics of bacteria isolated from necrotic lesions of AOD affected trees.</title>
        <authorList>
            <person name="Doonan J."/>
            <person name="Denman S."/>
            <person name="McDonald J.E."/>
        </authorList>
    </citation>
    <scope>NUCLEOTIDE SEQUENCE [LARGE SCALE GENOMIC DNA]</scope>
    <source>
        <strain evidence="1 2">477</strain>
    </source>
</reference>
<evidence type="ECO:0000313" key="1">
    <source>
        <dbReference type="EMBL" id="AXW87799.1"/>
    </source>
</evidence>
<sequence length="99" mass="11267">MEKLSTARQIIEHTDFAEFPETVTHARLCAAFARLDGRSIPKALRAFAQARVERVKNADLKRSLREMSKSMFPEGDISRIKGCISRMESFVARELGVRK</sequence>
<dbReference type="EMBL" id="CP023009">
    <property type="protein sequence ID" value="AXW87799.1"/>
    <property type="molecule type" value="Genomic_DNA"/>
</dbReference>
<organism evidence="1 2">
    <name type="scientific">Lonsdalea britannica</name>
    <dbReference type="NCBI Taxonomy" id="1082704"/>
    <lineage>
        <taxon>Bacteria</taxon>
        <taxon>Pseudomonadati</taxon>
        <taxon>Pseudomonadota</taxon>
        <taxon>Gammaproteobacteria</taxon>
        <taxon>Enterobacterales</taxon>
        <taxon>Pectobacteriaceae</taxon>
        <taxon>Lonsdalea</taxon>
    </lineage>
</organism>